<organism evidence="11 12">
    <name type="scientific">Aspergillus wentii DTO 134E9</name>
    <dbReference type="NCBI Taxonomy" id="1073089"/>
    <lineage>
        <taxon>Eukaryota</taxon>
        <taxon>Fungi</taxon>
        <taxon>Dikarya</taxon>
        <taxon>Ascomycota</taxon>
        <taxon>Pezizomycotina</taxon>
        <taxon>Eurotiomycetes</taxon>
        <taxon>Eurotiomycetidae</taxon>
        <taxon>Eurotiales</taxon>
        <taxon>Aspergillaceae</taxon>
        <taxon>Aspergillus</taxon>
        <taxon>Aspergillus subgen. Cremei</taxon>
    </lineage>
</organism>
<evidence type="ECO:0000256" key="3">
    <source>
        <dbReference type="ARBA" id="ARBA00012729"/>
    </source>
</evidence>
<dbReference type="EMBL" id="KV878213">
    <property type="protein sequence ID" value="OJJ34125.1"/>
    <property type="molecule type" value="Genomic_DNA"/>
</dbReference>
<dbReference type="OrthoDB" id="73875at2759"/>
<reference evidence="12" key="1">
    <citation type="journal article" date="2017" name="Genome Biol.">
        <title>Comparative genomics reveals high biological diversity and specific adaptations in the industrially and medically important fungal genus Aspergillus.</title>
        <authorList>
            <person name="de Vries R.P."/>
            <person name="Riley R."/>
            <person name="Wiebenga A."/>
            <person name="Aguilar-Osorio G."/>
            <person name="Amillis S."/>
            <person name="Uchima C.A."/>
            <person name="Anderluh G."/>
            <person name="Asadollahi M."/>
            <person name="Askin M."/>
            <person name="Barry K."/>
            <person name="Battaglia E."/>
            <person name="Bayram O."/>
            <person name="Benocci T."/>
            <person name="Braus-Stromeyer S.A."/>
            <person name="Caldana C."/>
            <person name="Canovas D."/>
            <person name="Cerqueira G.C."/>
            <person name="Chen F."/>
            <person name="Chen W."/>
            <person name="Choi C."/>
            <person name="Clum A."/>
            <person name="Dos Santos R.A."/>
            <person name="Damasio A.R."/>
            <person name="Diallinas G."/>
            <person name="Emri T."/>
            <person name="Fekete E."/>
            <person name="Flipphi M."/>
            <person name="Freyberg S."/>
            <person name="Gallo A."/>
            <person name="Gournas C."/>
            <person name="Habgood R."/>
            <person name="Hainaut M."/>
            <person name="Harispe M.L."/>
            <person name="Henrissat B."/>
            <person name="Hilden K.S."/>
            <person name="Hope R."/>
            <person name="Hossain A."/>
            <person name="Karabika E."/>
            <person name="Karaffa L."/>
            <person name="Karanyi Z."/>
            <person name="Krasevec N."/>
            <person name="Kuo A."/>
            <person name="Kusch H."/>
            <person name="LaButti K."/>
            <person name="Lagendijk E.L."/>
            <person name="Lapidus A."/>
            <person name="Levasseur A."/>
            <person name="Lindquist E."/>
            <person name="Lipzen A."/>
            <person name="Logrieco A.F."/>
            <person name="MacCabe A."/>
            <person name="Maekelae M.R."/>
            <person name="Malavazi I."/>
            <person name="Melin P."/>
            <person name="Meyer V."/>
            <person name="Mielnichuk N."/>
            <person name="Miskei M."/>
            <person name="Molnar A.P."/>
            <person name="Mule G."/>
            <person name="Ngan C.Y."/>
            <person name="Orejas M."/>
            <person name="Orosz E."/>
            <person name="Ouedraogo J.P."/>
            <person name="Overkamp K.M."/>
            <person name="Park H.-S."/>
            <person name="Perrone G."/>
            <person name="Piumi F."/>
            <person name="Punt P.J."/>
            <person name="Ram A.F."/>
            <person name="Ramon A."/>
            <person name="Rauscher S."/>
            <person name="Record E."/>
            <person name="Riano-Pachon D.M."/>
            <person name="Robert V."/>
            <person name="Roehrig J."/>
            <person name="Ruller R."/>
            <person name="Salamov A."/>
            <person name="Salih N.S."/>
            <person name="Samson R.A."/>
            <person name="Sandor E."/>
            <person name="Sanguinetti M."/>
            <person name="Schuetze T."/>
            <person name="Sepcic K."/>
            <person name="Shelest E."/>
            <person name="Sherlock G."/>
            <person name="Sophianopoulou V."/>
            <person name="Squina F.M."/>
            <person name="Sun H."/>
            <person name="Susca A."/>
            <person name="Todd R.B."/>
            <person name="Tsang A."/>
            <person name="Unkles S.E."/>
            <person name="van de Wiele N."/>
            <person name="van Rossen-Uffink D."/>
            <person name="Oliveira J.V."/>
            <person name="Vesth T.C."/>
            <person name="Visser J."/>
            <person name="Yu J.-H."/>
            <person name="Zhou M."/>
            <person name="Andersen M.R."/>
            <person name="Archer D.B."/>
            <person name="Baker S.E."/>
            <person name="Benoit I."/>
            <person name="Brakhage A.A."/>
            <person name="Braus G.H."/>
            <person name="Fischer R."/>
            <person name="Frisvad J.C."/>
            <person name="Goldman G.H."/>
            <person name="Houbraken J."/>
            <person name="Oakley B."/>
            <person name="Pocsi I."/>
            <person name="Scazzocchio C."/>
            <person name="Seiboth B."/>
            <person name="vanKuyk P.A."/>
            <person name="Wortman J."/>
            <person name="Dyer P.S."/>
            <person name="Grigoriev I.V."/>
        </authorList>
    </citation>
    <scope>NUCLEOTIDE SEQUENCE [LARGE SCALE GENOMIC DNA]</scope>
    <source>
        <strain evidence="12">DTO 134E9</strain>
    </source>
</reference>
<dbReference type="GO" id="GO:0000272">
    <property type="term" value="P:polysaccharide catabolic process"/>
    <property type="evidence" value="ECO:0007669"/>
    <property type="project" value="UniProtKB-KW"/>
</dbReference>
<accession>A0A1L9RGS4</accession>
<evidence type="ECO:0000313" key="11">
    <source>
        <dbReference type="EMBL" id="OJJ34125.1"/>
    </source>
</evidence>
<dbReference type="PANTHER" id="PTHR11177">
    <property type="entry name" value="CHITINASE"/>
    <property type="match status" value="1"/>
</dbReference>
<dbReference type="GO" id="GO:0008843">
    <property type="term" value="F:endochitinase activity"/>
    <property type="evidence" value="ECO:0007669"/>
    <property type="project" value="UniProtKB-EC"/>
</dbReference>
<dbReference type="GO" id="GO:0008061">
    <property type="term" value="F:chitin binding"/>
    <property type="evidence" value="ECO:0007669"/>
    <property type="project" value="InterPro"/>
</dbReference>
<dbReference type="SMART" id="SM00636">
    <property type="entry name" value="Glyco_18"/>
    <property type="match status" value="1"/>
</dbReference>
<dbReference type="PROSITE" id="PS01095">
    <property type="entry name" value="GH18_1"/>
    <property type="match status" value="1"/>
</dbReference>
<dbReference type="InterPro" id="IPR029070">
    <property type="entry name" value="Chitinase_insertion_sf"/>
</dbReference>
<evidence type="ECO:0000313" key="12">
    <source>
        <dbReference type="Proteomes" id="UP000184383"/>
    </source>
</evidence>
<keyword evidence="4 9" id="KW-0378">Hydrolase</keyword>
<keyword evidence="12" id="KW-1185">Reference proteome</keyword>
<evidence type="ECO:0000256" key="7">
    <source>
        <dbReference type="ARBA" id="ARBA00023295"/>
    </source>
</evidence>
<dbReference type="Proteomes" id="UP000184383">
    <property type="component" value="Unassembled WGS sequence"/>
</dbReference>
<evidence type="ECO:0000256" key="4">
    <source>
        <dbReference type="ARBA" id="ARBA00022801"/>
    </source>
</evidence>
<keyword evidence="8" id="KW-0624">Polysaccharide degradation</keyword>
<dbReference type="PROSITE" id="PS51910">
    <property type="entry name" value="GH18_2"/>
    <property type="match status" value="1"/>
</dbReference>
<dbReference type="InterPro" id="IPR050314">
    <property type="entry name" value="Glycosyl_Hydrlase_18"/>
</dbReference>
<comment type="similarity">
    <text evidence="2">Belongs to the glycosyl hydrolase 18 family. Chitinase class V subfamily.</text>
</comment>
<dbReference type="GO" id="GO:0006032">
    <property type="term" value="P:chitin catabolic process"/>
    <property type="evidence" value="ECO:0007669"/>
    <property type="project" value="UniProtKB-KW"/>
</dbReference>
<dbReference type="InterPro" id="IPR011583">
    <property type="entry name" value="Chitinase_II/V-like_cat"/>
</dbReference>
<keyword evidence="5" id="KW-0146">Chitin degradation</keyword>
<gene>
    <name evidence="11" type="ORF">ASPWEDRAFT_42041</name>
</gene>
<name>A0A1L9RGS4_ASPWE</name>
<dbReference type="RefSeq" id="XP_040687801.1">
    <property type="nucleotide sequence ID" value="XM_040835700.1"/>
</dbReference>
<comment type="catalytic activity">
    <reaction evidence="1">
        <text>Random endo-hydrolysis of N-acetyl-beta-D-glucosaminide (1-&gt;4)-beta-linkages in chitin and chitodextrins.</text>
        <dbReference type="EC" id="3.2.1.14"/>
    </reaction>
</comment>
<dbReference type="Gene3D" id="3.10.50.10">
    <property type="match status" value="1"/>
</dbReference>
<evidence type="ECO:0000256" key="2">
    <source>
        <dbReference type="ARBA" id="ARBA00008682"/>
    </source>
</evidence>
<proteinExistence type="inferred from homology"/>
<dbReference type="InterPro" id="IPR001223">
    <property type="entry name" value="Glyco_hydro18_cat"/>
</dbReference>
<evidence type="ECO:0000256" key="6">
    <source>
        <dbReference type="ARBA" id="ARBA00023277"/>
    </source>
</evidence>
<dbReference type="EC" id="3.2.1.14" evidence="3"/>
<dbReference type="PANTHER" id="PTHR11177:SF333">
    <property type="entry name" value="CHITINASE"/>
    <property type="match status" value="1"/>
</dbReference>
<evidence type="ECO:0000256" key="5">
    <source>
        <dbReference type="ARBA" id="ARBA00023024"/>
    </source>
</evidence>
<evidence type="ECO:0000256" key="1">
    <source>
        <dbReference type="ARBA" id="ARBA00000822"/>
    </source>
</evidence>
<feature type="domain" description="GH18" evidence="10">
    <location>
        <begin position="28"/>
        <end position="387"/>
    </location>
</feature>
<evidence type="ECO:0000256" key="8">
    <source>
        <dbReference type="ARBA" id="ARBA00023326"/>
    </source>
</evidence>
<dbReference type="GeneID" id="63751548"/>
<evidence type="ECO:0000256" key="9">
    <source>
        <dbReference type="RuleBase" id="RU000489"/>
    </source>
</evidence>
<keyword evidence="7 9" id="KW-0326">Glycosidase</keyword>
<dbReference type="InterPro" id="IPR017853">
    <property type="entry name" value="GH"/>
</dbReference>
<dbReference type="Gene3D" id="3.20.20.80">
    <property type="entry name" value="Glycosidases"/>
    <property type="match status" value="1"/>
</dbReference>
<protein>
    <recommendedName>
        <fullName evidence="3">chitinase</fullName>
        <ecNumber evidence="3">3.2.1.14</ecNumber>
    </recommendedName>
</protein>
<dbReference type="SUPFAM" id="SSF54556">
    <property type="entry name" value="Chitinase insertion domain"/>
    <property type="match status" value="1"/>
</dbReference>
<dbReference type="Pfam" id="PF00704">
    <property type="entry name" value="Glyco_hydro_18"/>
    <property type="match status" value="1"/>
</dbReference>
<evidence type="ECO:0000259" key="10">
    <source>
        <dbReference type="PROSITE" id="PS51910"/>
    </source>
</evidence>
<dbReference type="InterPro" id="IPR001579">
    <property type="entry name" value="Glyco_hydro_18_chit_AS"/>
</dbReference>
<dbReference type="SUPFAM" id="SSF51445">
    <property type="entry name" value="(Trans)glycosidases"/>
    <property type="match status" value="1"/>
</dbReference>
<dbReference type="VEuPathDB" id="FungiDB:ASPWEDRAFT_42041"/>
<dbReference type="AlphaFoldDB" id="A0A1L9RGS4"/>
<dbReference type="STRING" id="1073089.A0A1L9RGS4"/>
<keyword evidence="6" id="KW-0119">Carbohydrate metabolism</keyword>
<sequence>MERDHCGEGCQSNCHKVEPKIVCEHNSTRSVAYYESWATTRACDKYQPEDIDVSEWTHINFAFAIIGDDSKVALSSPDDVDLYKRFVGLKENNTELEVWLAVGGYGVGSKPFSKMSDSNDTRKGFIDSCLDYMDKYGFDGIDVDWEYPAASEMGGTEADTKNFVTLVKEMKEAFKEKGKGLSITIPGGAYFLKGFDLEKMEPYIDMINIMSYDLHGPWDQPLKALPHTNITEINTSLQLLWNEGIPTEKVNLGLAYYGHSFTLKSKDCAEPGCAATAGGEAGPCSGAKGVLNNAEIEDILQKRNVTATLDKDATIKYASWDETQWYVCLSEDPAQTMKHADRFRVSYDDDETFKLKRDFAKSKCLGGSFVWAVDMEPKKDSNSTTKH</sequence>